<reference evidence="1" key="1">
    <citation type="journal article" date="2021" name="New Phytol.">
        <title>Evolutionary innovations through gain and loss of genes in the ectomycorrhizal Boletales.</title>
        <authorList>
            <person name="Wu G."/>
            <person name="Miyauchi S."/>
            <person name="Morin E."/>
            <person name="Kuo A."/>
            <person name="Drula E."/>
            <person name="Varga T."/>
            <person name="Kohler A."/>
            <person name="Feng B."/>
            <person name="Cao Y."/>
            <person name="Lipzen A."/>
            <person name="Daum C."/>
            <person name="Hundley H."/>
            <person name="Pangilinan J."/>
            <person name="Johnson J."/>
            <person name="Barry K."/>
            <person name="LaButti K."/>
            <person name="Ng V."/>
            <person name="Ahrendt S."/>
            <person name="Min B."/>
            <person name="Choi I.G."/>
            <person name="Park H."/>
            <person name="Plett J.M."/>
            <person name="Magnuson J."/>
            <person name="Spatafora J.W."/>
            <person name="Nagy L.G."/>
            <person name="Henrissat B."/>
            <person name="Grigoriev I.V."/>
            <person name="Yang Z.L."/>
            <person name="Xu J."/>
            <person name="Martin F.M."/>
        </authorList>
    </citation>
    <scope>NUCLEOTIDE SEQUENCE</scope>
    <source>
        <strain evidence="1">KUC20120723A-06</strain>
    </source>
</reference>
<evidence type="ECO:0000313" key="1">
    <source>
        <dbReference type="EMBL" id="KAH7928040.1"/>
    </source>
</evidence>
<keyword evidence="2" id="KW-1185">Reference proteome</keyword>
<accession>A0ACB8BSB4</accession>
<protein>
    <submittedName>
        <fullName evidence="1">P-loop containing nucleoside triphosphate hydrolase protein</fullName>
    </submittedName>
</protein>
<evidence type="ECO:0000313" key="2">
    <source>
        <dbReference type="Proteomes" id="UP000790709"/>
    </source>
</evidence>
<proteinExistence type="predicted"/>
<name>A0ACB8BSB4_9AGAM</name>
<comment type="caution">
    <text evidence="1">The sequence shown here is derived from an EMBL/GenBank/DDBJ whole genome shotgun (WGS) entry which is preliminary data.</text>
</comment>
<gene>
    <name evidence="1" type="ORF">BV22DRAFT_1193196</name>
</gene>
<organism evidence="1 2">
    <name type="scientific">Leucogyrophana mollusca</name>
    <dbReference type="NCBI Taxonomy" id="85980"/>
    <lineage>
        <taxon>Eukaryota</taxon>
        <taxon>Fungi</taxon>
        <taxon>Dikarya</taxon>
        <taxon>Basidiomycota</taxon>
        <taxon>Agaricomycotina</taxon>
        <taxon>Agaricomycetes</taxon>
        <taxon>Agaricomycetidae</taxon>
        <taxon>Boletales</taxon>
        <taxon>Boletales incertae sedis</taxon>
        <taxon>Leucogyrophana</taxon>
    </lineage>
</organism>
<dbReference type="Proteomes" id="UP000790709">
    <property type="component" value="Unassembled WGS sequence"/>
</dbReference>
<keyword evidence="1" id="KW-0378">Hydrolase</keyword>
<dbReference type="EMBL" id="MU266358">
    <property type="protein sequence ID" value="KAH7928040.1"/>
    <property type="molecule type" value="Genomic_DNA"/>
</dbReference>
<sequence length="754" mass="83342">MAPFPGGFPDAGVMGVEEPLAVISLPRGTSIDTPNKPQQQGIYAAICSAVLSFSPSSLWSLNTPRKGQRGPESAVAESPGHARATAGLLPRQVPEPEGSDEYFTSHSSSESTDDDGGKGKLSPAIETTDLSDQSNMKSKSRPRPTTHVALGEGAGYPQSPEDDPLDGEDTLPTFPRPSIKGARKFLSVPQPSAASHSKGRIDSKDLSRAEKLVLWKYQATDLESIYRREMGKDGGSILAYEMGLGKTIVAIALIMKHLKEMDKEADMVRQKAFSASDTRRPKTTLVVVPEVGLLTQWIEEVRKFGDGLTVRRFVRGMTVGDIEAIDVILTTYTMVGNHYKAFHDNFSQHPDSVTLFKARFLRVILDEAHKISNRKTLSFKGCNELKRECGLCLTGTPMQNKFIDVQPLLEFLRAKVPHNLEDFETFKCQVLESTGNFSSKPSAGGLADALKSCMIYRRKEDVIKLPELTLKFVDVVFTAEERRIHDWARDGLRHTDIALLRARQSCDHPYLLTTAINQNGEGNDMCHRDSSTRSAPATPAKSARAPETPRAHLKTTQIIPRKSERSDDEGYTLGVSPTCLPPSLQPCAKLFRWNYISSKMMAVLNIIRAIPEGEKAIIFSHWRMTMTLLEIRLGELEVGTLMYHGDLSSHERILVLRSFASDPAKKVLLNSMRAGGVGLNIASANHVLLVEPWWNPFAEAQAFSRAHRIGQNRPVTVYRFCVKDSAEVRVVKTQKGKLEKIAAVMDQCALPPML</sequence>